<reference evidence="1 2" key="1">
    <citation type="submission" date="2020-02" db="EMBL/GenBank/DDBJ databases">
        <title>Genome analysis of Thermosulfuriphilus ammonigenes ST65T, an anaerobic thermophilic chemolithoautotrophic bacterium isolated from a deep-sea hydrothermal vent.</title>
        <authorList>
            <person name="Slobodkina G."/>
            <person name="Allioux M."/>
            <person name="Merkel A."/>
            <person name="Alain K."/>
            <person name="Jebbar M."/>
            <person name="Slobodkin A."/>
        </authorList>
    </citation>
    <scope>NUCLEOTIDE SEQUENCE [LARGE SCALE GENOMIC DNA]</scope>
    <source>
        <strain evidence="1 2">ST65</strain>
    </source>
</reference>
<dbReference type="InterPro" id="IPR036412">
    <property type="entry name" value="HAD-like_sf"/>
</dbReference>
<evidence type="ECO:0000313" key="1">
    <source>
        <dbReference type="EMBL" id="QIJ70754.1"/>
    </source>
</evidence>
<dbReference type="KEGG" id="tav:G4V39_00045"/>
<organism evidence="1 2">
    <name type="scientific">Thermosulfuriphilus ammonigenes</name>
    <dbReference type="NCBI Taxonomy" id="1936021"/>
    <lineage>
        <taxon>Bacteria</taxon>
        <taxon>Pseudomonadati</taxon>
        <taxon>Thermodesulfobacteriota</taxon>
        <taxon>Thermodesulfobacteria</taxon>
        <taxon>Thermodesulfobacteriales</taxon>
        <taxon>Thermodesulfobacteriaceae</taxon>
        <taxon>Thermosulfuriphilus</taxon>
    </lineage>
</organism>
<dbReference type="Gene3D" id="3.40.50.1000">
    <property type="entry name" value="HAD superfamily/HAD-like"/>
    <property type="match status" value="1"/>
</dbReference>
<sequence length="284" mass="31434">MDIRYSQRPDPGPLFCCFWPGLKLLSWDVNQTLVAENTMVALARLAGQEERAREIVEAQTAGQRPVKTTLLELARLLAGLSLEDVVSYVCSLPELPGLRQTLGEFARAGLIQIINSTGYTIVLSLWNELLRQSLGQAPFARILANRLGFVDERGQKVSEEEVFKVGLSLIRGETPGKNFFLSGEIDLLVDREEAKARLLAEEIFRRGLHITEVAHIGDSMGDAAVLAWLAKNGGLGVAFNARRELAYYLDLLQEHRLPGQLVLVASSDLRDLAPVILGELFEEK</sequence>
<dbReference type="Proteomes" id="UP000502179">
    <property type="component" value="Chromosome"/>
</dbReference>
<dbReference type="SUPFAM" id="SSF56784">
    <property type="entry name" value="HAD-like"/>
    <property type="match status" value="1"/>
</dbReference>
<dbReference type="RefSeq" id="WP_166030977.1">
    <property type="nucleotide sequence ID" value="NZ_CP048877.1"/>
</dbReference>
<protein>
    <submittedName>
        <fullName evidence="1">Uncharacterized protein</fullName>
    </submittedName>
</protein>
<dbReference type="InterPro" id="IPR023214">
    <property type="entry name" value="HAD_sf"/>
</dbReference>
<dbReference type="AlphaFoldDB" id="A0A6G7PSV5"/>
<accession>A0A6G7PSV5</accession>
<evidence type="ECO:0000313" key="2">
    <source>
        <dbReference type="Proteomes" id="UP000502179"/>
    </source>
</evidence>
<keyword evidence="2" id="KW-1185">Reference proteome</keyword>
<name>A0A6G7PSV5_9BACT</name>
<gene>
    <name evidence="1" type="ORF">G4V39_00045</name>
</gene>
<dbReference type="EMBL" id="CP048877">
    <property type="protein sequence ID" value="QIJ70754.1"/>
    <property type="molecule type" value="Genomic_DNA"/>
</dbReference>
<proteinExistence type="predicted"/>